<feature type="domain" description="EH" evidence="16">
    <location>
        <begin position="17"/>
        <end position="106"/>
    </location>
</feature>
<dbReference type="InterPro" id="IPR002048">
    <property type="entry name" value="EF_hand_dom"/>
</dbReference>
<feature type="compositionally biased region" description="Low complexity" evidence="14">
    <location>
        <begin position="831"/>
        <end position="847"/>
    </location>
</feature>
<dbReference type="GO" id="GO:0006897">
    <property type="term" value="P:endocytosis"/>
    <property type="evidence" value="ECO:0007669"/>
    <property type="project" value="TreeGrafter"/>
</dbReference>
<keyword evidence="19" id="KW-1185">Reference proteome</keyword>
<evidence type="ECO:0000259" key="17">
    <source>
        <dbReference type="PROSITE" id="PS50222"/>
    </source>
</evidence>
<evidence type="ECO:0000256" key="14">
    <source>
        <dbReference type="SAM" id="MobiDB-lite"/>
    </source>
</evidence>
<dbReference type="SMART" id="SM00054">
    <property type="entry name" value="EFh"/>
    <property type="match status" value="2"/>
</dbReference>
<dbReference type="GO" id="GO:0005509">
    <property type="term" value="F:calcium ion binding"/>
    <property type="evidence" value="ECO:0007669"/>
    <property type="project" value="InterPro"/>
</dbReference>
<keyword evidence="9 13" id="KW-0175">Coiled coil</keyword>
<accession>A0A9W8M0Y0</accession>
<evidence type="ECO:0000256" key="3">
    <source>
        <dbReference type="ARBA" id="ARBA00004413"/>
    </source>
</evidence>
<feature type="region of interest" description="Disordered" evidence="14">
    <location>
        <begin position="349"/>
        <end position="428"/>
    </location>
</feature>
<feature type="compositionally biased region" description="Basic and acidic residues" evidence="14">
    <location>
        <begin position="899"/>
        <end position="909"/>
    </location>
</feature>
<dbReference type="SUPFAM" id="SSF47473">
    <property type="entry name" value="EF-hand"/>
    <property type="match status" value="2"/>
</dbReference>
<gene>
    <name evidence="18" type="primary">PAN1</name>
    <name evidence="18" type="ORF">IWW36_002531</name>
</gene>
<dbReference type="Gene3D" id="2.30.30.40">
    <property type="entry name" value="SH3 Domains"/>
    <property type="match status" value="2"/>
</dbReference>
<evidence type="ECO:0000256" key="12">
    <source>
        <dbReference type="PROSITE-ProRule" id="PRU00192"/>
    </source>
</evidence>
<dbReference type="PROSITE" id="PS50002">
    <property type="entry name" value="SH3"/>
    <property type="match status" value="2"/>
</dbReference>
<dbReference type="CDD" id="cd00052">
    <property type="entry name" value="EH"/>
    <property type="match status" value="2"/>
</dbReference>
<evidence type="ECO:0000256" key="5">
    <source>
        <dbReference type="ARBA" id="ARBA00022443"/>
    </source>
</evidence>
<feature type="compositionally biased region" description="Polar residues" evidence="14">
    <location>
        <begin position="933"/>
        <end position="946"/>
    </location>
</feature>
<dbReference type="PANTHER" id="PTHR11216:SF173">
    <property type="entry name" value="ACTIN CYTOSKELETON-REGULATORY COMPLEX PROTEIN PAN1"/>
    <property type="match status" value="1"/>
</dbReference>
<dbReference type="GO" id="GO:0005737">
    <property type="term" value="C:cytoplasm"/>
    <property type="evidence" value="ECO:0007669"/>
    <property type="project" value="TreeGrafter"/>
</dbReference>
<keyword evidence="8" id="KW-0677">Repeat</keyword>
<dbReference type="Pfam" id="PF12763">
    <property type="entry name" value="EH"/>
    <property type="match status" value="2"/>
</dbReference>
<evidence type="ECO:0000256" key="9">
    <source>
        <dbReference type="ARBA" id="ARBA00023054"/>
    </source>
</evidence>
<evidence type="ECO:0000313" key="18">
    <source>
        <dbReference type="EMBL" id="KAJ2849575.1"/>
    </source>
</evidence>
<dbReference type="PROSITE" id="PS50031">
    <property type="entry name" value="EH"/>
    <property type="match status" value="2"/>
</dbReference>
<protein>
    <submittedName>
        <fullName evidence="18">Actin organization and endocytosis protein</fullName>
    </submittedName>
</protein>
<feature type="domain" description="EH" evidence="16">
    <location>
        <begin position="241"/>
        <end position="330"/>
    </location>
</feature>
<keyword evidence="5 12" id="KW-0728">SH3 domain</keyword>
<feature type="coiled-coil region" evidence="13">
    <location>
        <begin position="571"/>
        <end position="598"/>
    </location>
</feature>
<evidence type="ECO:0000256" key="1">
    <source>
        <dbReference type="ARBA" id="ARBA00004125"/>
    </source>
</evidence>
<dbReference type="PANTHER" id="PTHR11216">
    <property type="entry name" value="EH DOMAIN"/>
    <property type="match status" value="1"/>
</dbReference>
<feature type="domain" description="SH3" evidence="15">
    <location>
        <begin position="1051"/>
        <end position="1117"/>
    </location>
</feature>
<evidence type="ECO:0000256" key="7">
    <source>
        <dbReference type="ARBA" id="ARBA00022583"/>
    </source>
</evidence>
<feature type="compositionally biased region" description="Acidic residues" evidence="14">
    <location>
        <begin position="848"/>
        <end position="860"/>
    </location>
</feature>
<dbReference type="GO" id="GO:0016197">
    <property type="term" value="P:endosomal transport"/>
    <property type="evidence" value="ECO:0007669"/>
    <property type="project" value="TreeGrafter"/>
</dbReference>
<keyword evidence="6" id="KW-0963">Cytoplasm</keyword>
<evidence type="ECO:0000256" key="8">
    <source>
        <dbReference type="ARBA" id="ARBA00022737"/>
    </source>
</evidence>
<evidence type="ECO:0000256" key="10">
    <source>
        <dbReference type="ARBA" id="ARBA00023136"/>
    </source>
</evidence>
<dbReference type="Pfam" id="PF00018">
    <property type="entry name" value="SH3_1"/>
    <property type="match status" value="1"/>
</dbReference>
<feature type="region of interest" description="Disordered" evidence="14">
    <location>
        <begin position="471"/>
        <end position="492"/>
    </location>
</feature>
<sequence length="1117" mass="120376">MNGAQGQPSLSFVPAADISTYMRSFYNSTGGGAERIGGNAARQVLMQSRLPVSELGRIWELSDINKQGSLSAAEFVLAMFLAQSRIKGKALPDTLPLQIRAEVETASNTAKSAYVAISTTPALTTPQNMVMSNPLASNASLQQQLPPPMPMSAAASSARPVAAMSPPMQQLGSAAALPAQASEAAESVQEFESRFPDISGGGAPSGGSSTALNSVRQSFGQNVLGSRVAESQHQWAITGTERAQYEAIFRKWDSGRRGVLGGAQAREVFAQSGLAQRELAQIWSLADINNQGELNLNEFSVAMHLIFRRLAGAPIPDSLPPELVPRSSKDFMDSLSAMKEQLMFKDVNKPRPAAVSRTATPVASGISTGRASSYATDNDDDDDTYRSANRHRRRNKQQQQQYESTTGRSSVEPPSRDTGESLEQLRASVKQRRERIELLKKDMDRLNSEQAEGRVTLRWRIDTLKREIEELHRTTPQRSSAAGGSGESGERGRFLAKRNKLVASISDLVNIVPALAADYQKLSNELADAAKDVLKAREAKGSASADSANDMESRAARLVAQRMAALTGQTMDELDNSANEQKSELARIEKQHQERLDRMQSVTSGLTRVQSVMSNLGLSSSSLSSDAQRWEEGVGVKGSEVLQLIRRLQTIPRPAATQPQQASAASTSVAQKSAFSPVQSSDSASLAAAEARPASAASSVAQRLAGAASQEDRDRILREIAEERFRERERALGISEPESKPEPESRLEPPVSISKPSNVIQPETGFWLDEGTPFKSPISSEAQPEMQMRSPGAAKDKEPVAATAEMASVSATNPFPTHRDADTNVYKDIFSQSLEVPDDSSSSSSSDNEWDHDSSDDENNTDLLGLGTKPQPSTAAGNSTSESSISFNTAFANPSAEPKPSEALEELAKEGTNPFLGLLAAAASVANDTSASGDNNDSNTGSKSTADLLSDFAPEMADFKKQRVRALYPYTADAEADELSITTGDLIETRPVPAKASAGTHAGEGWMYGEILKPTQDDQGDGWEASGKQGWFPAEFAEVLGEIGSRGWNKTKARFGSAKYDYEPQHDDELKVQVGDRVRIVDGDIDESWWKVRKLRSGNGERAEGMLPAMYIDLDKP</sequence>
<reference evidence="18" key="1">
    <citation type="submission" date="2022-07" db="EMBL/GenBank/DDBJ databases">
        <title>Phylogenomic reconstructions and comparative analyses of Kickxellomycotina fungi.</title>
        <authorList>
            <person name="Reynolds N.K."/>
            <person name="Stajich J.E."/>
            <person name="Barry K."/>
            <person name="Grigoriev I.V."/>
            <person name="Crous P."/>
            <person name="Smith M.E."/>
        </authorList>
    </citation>
    <scope>NUCLEOTIDE SEQUENCE</scope>
    <source>
        <strain evidence="18">NRRL 1566</strain>
    </source>
</reference>
<comment type="subcellular location">
    <subcellularLocation>
        <location evidence="3">Cell membrane</location>
        <topology evidence="3">Peripheral membrane protein</topology>
        <orientation evidence="3">Cytoplasmic side</orientation>
    </subcellularLocation>
    <subcellularLocation>
        <location evidence="2">Cytoplasm</location>
        <location evidence="2">Cytoskeleton</location>
        <location evidence="2">Actin patch</location>
    </subcellularLocation>
    <subcellularLocation>
        <location evidence="1">Endosome membrane</location>
        <topology evidence="1">Peripheral membrane protein</topology>
        <orientation evidence="1">Cytoplasmic side</orientation>
    </subcellularLocation>
</comment>
<keyword evidence="7" id="KW-0254">Endocytosis</keyword>
<keyword evidence="10" id="KW-0472">Membrane</keyword>
<feature type="domain" description="EF-hand" evidence="17">
    <location>
        <begin position="274"/>
        <end position="309"/>
    </location>
</feature>
<evidence type="ECO:0000259" key="15">
    <source>
        <dbReference type="PROSITE" id="PS50002"/>
    </source>
</evidence>
<dbReference type="InterPro" id="IPR000261">
    <property type="entry name" value="EH_dom"/>
</dbReference>
<dbReference type="SUPFAM" id="SSF50044">
    <property type="entry name" value="SH3-domain"/>
    <property type="match status" value="2"/>
</dbReference>
<organism evidence="18 19">
    <name type="scientific">Coemansia brasiliensis</name>
    <dbReference type="NCBI Taxonomy" id="2650707"/>
    <lineage>
        <taxon>Eukaryota</taxon>
        <taxon>Fungi</taxon>
        <taxon>Fungi incertae sedis</taxon>
        <taxon>Zoopagomycota</taxon>
        <taxon>Kickxellomycotina</taxon>
        <taxon>Kickxellomycetes</taxon>
        <taxon>Kickxellales</taxon>
        <taxon>Kickxellaceae</taxon>
        <taxon>Coemansia</taxon>
    </lineage>
</organism>
<dbReference type="InterPro" id="IPR011992">
    <property type="entry name" value="EF-hand-dom_pair"/>
</dbReference>
<dbReference type="Proteomes" id="UP001139887">
    <property type="component" value="Unassembled WGS sequence"/>
</dbReference>
<feature type="region of interest" description="Disordered" evidence="14">
    <location>
        <begin position="926"/>
        <end position="946"/>
    </location>
</feature>
<dbReference type="EMBL" id="JANBUW010000070">
    <property type="protein sequence ID" value="KAJ2849575.1"/>
    <property type="molecule type" value="Genomic_DNA"/>
</dbReference>
<name>A0A9W8M0Y0_9FUNG</name>
<feature type="region of interest" description="Disordered" evidence="14">
    <location>
        <begin position="727"/>
        <end position="910"/>
    </location>
</feature>
<dbReference type="InterPro" id="IPR036028">
    <property type="entry name" value="SH3-like_dom_sf"/>
</dbReference>
<feature type="domain" description="EF-hand" evidence="17">
    <location>
        <begin position="50"/>
        <end position="85"/>
    </location>
</feature>
<proteinExistence type="inferred from homology"/>
<comment type="similarity">
    <text evidence="4">Belongs to the PAN1 family.</text>
</comment>
<evidence type="ECO:0000256" key="4">
    <source>
        <dbReference type="ARBA" id="ARBA00009351"/>
    </source>
</evidence>
<evidence type="ECO:0000259" key="16">
    <source>
        <dbReference type="PROSITE" id="PS50031"/>
    </source>
</evidence>
<evidence type="ECO:0000256" key="13">
    <source>
        <dbReference type="SAM" id="Coils"/>
    </source>
</evidence>
<feature type="domain" description="SH3" evidence="15">
    <location>
        <begin position="959"/>
        <end position="1042"/>
    </location>
</feature>
<dbReference type="AlphaFoldDB" id="A0A9W8M0Y0"/>
<feature type="compositionally biased region" description="Polar residues" evidence="14">
    <location>
        <begin position="870"/>
        <end position="892"/>
    </location>
</feature>
<evidence type="ECO:0000256" key="2">
    <source>
        <dbReference type="ARBA" id="ARBA00004134"/>
    </source>
</evidence>
<keyword evidence="11" id="KW-0206">Cytoskeleton</keyword>
<dbReference type="GO" id="GO:0005886">
    <property type="term" value="C:plasma membrane"/>
    <property type="evidence" value="ECO:0007669"/>
    <property type="project" value="TreeGrafter"/>
</dbReference>
<evidence type="ECO:0000256" key="11">
    <source>
        <dbReference type="ARBA" id="ARBA00023212"/>
    </source>
</evidence>
<evidence type="ECO:0000256" key="6">
    <source>
        <dbReference type="ARBA" id="ARBA00022490"/>
    </source>
</evidence>
<evidence type="ECO:0000313" key="19">
    <source>
        <dbReference type="Proteomes" id="UP001139887"/>
    </source>
</evidence>
<dbReference type="OrthoDB" id="1716625at2759"/>
<comment type="caution">
    <text evidence="18">The sequence shown here is derived from an EMBL/GenBank/DDBJ whole genome shotgun (WGS) entry which is preliminary data.</text>
</comment>
<dbReference type="PROSITE" id="PS50222">
    <property type="entry name" value="EF_HAND_2"/>
    <property type="match status" value="2"/>
</dbReference>
<dbReference type="Gene3D" id="1.10.238.10">
    <property type="entry name" value="EF-hand"/>
    <property type="match status" value="2"/>
</dbReference>
<dbReference type="SMART" id="SM00326">
    <property type="entry name" value="SH3"/>
    <property type="match status" value="2"/>
</dbReference>
<dbReference type="SMART" id="SM00027">
    <property type="entry name" value="EH"/>
    <property type="match status" value="2"/>
</dbReference>
<feature type="compositionally biased region" description="Basic and acidic residues" evidence="14">
    <location>
        <begin position="727"/>
        <end position="747"/>
    </location>
</feature>
<feature type="compositionally biased region" description="Polar residues" evidence="14">
    <location>
        <begin position="357"/>
        <end position="371"/>
    </location>
</feature>
<dbReference type="InterPro" id="IPR001452">
    <property type="entry name" value="SH3_domain"/>
</dbReference>